<organism evidence="2 3">
    <name type="scientific">Magnetospirillum aberrantis SpK</name>
    <dbReference type="NCBI Taxonomy" id="908842"/>
    <lineage>
        <taxon>Bacteria</taxon>
        <taxon>Pseudomonadati</taxon>
        <taxon>Pseudomonadota</taxon>
        <taxon>Alphaproteobacteria</taxon>
        <taxon>Rhodospirillales</taxon>
        <taxon>Rhodospirillaceae</taxon>
        <taxon>Magnetospirillum</taxon>
    </lineage>
</organism>
<keyword evidence="2" id="KW-0808">Transferase</keyword>
<dbReference type="Pfam" id="PF13649">
    <property type="entry name" value="Methyltransf_25"/>
    <property type="match status" value="1"/>
</dbReference>
<dbReference type="CDD" id="cd02440">
    <property type="entry name" value="AdoMet_MTases"/>
    <property type="match status" value="1"/>
</dbReference>
<gene>
    <name evidence="2" type="ORF">G4223_14265</name>
</gene>
<dbReference type="AlphaFoldDB" id="A0A7C9QVP3"/>
<feature type="domain" description="Methyltransferase" evidence="1">
    <location>
        <begin position="50"/>
        <end position="147"/>
    </location>
</feature>
<dbReference type="SUPFAM" id="SSF53335">
    <property type="entry name" value="S-adenosyl-L-methionine-dependent methyltransferases"/>
    <property type="match status" value="1"/>
</dbReference>
<dbReference type="Gene3D" id="3.40.50.150">
    <property type="entry name" value="Vaccinia Virus protein VP39"/>
    <property type="match status" value="1"/>
</dbReference>
<protein>
    <submittedName>
        <fullName evidence="2">Class I SAM-dependent methyltransferase</fullName>
    </submittedName>
</protein>
<keyword evidence="3" id="KW-1185">Reference proteome</keyword>
<evidence type="ECO:0000313" key="2">
    <source>
        <dbReference type="EMBL" id="NFV81279.1"/>
    </source>
</evidence>
<reference evidence="2 3" key="1">
    <citation type="submission" date="2020-02" db="EMBL/GenBank/DDBJ databases">
        <authorList>
            <person name="Dziuba M."/>
            <person name="Kuznetsov B."/>
            <person name="Mardanov A."/>
            <person name="Ravin N."/>
            <person name="Grouzdev D."/>
        </authorList>
    </citation>
    <scope>NUCLEOTIDE SEQUENCE [LARGE SCALE GENOMIC DNA]</scope>
    <source>
        <strain evidence="2 3">SpK</strain>
    </source>
</reference>
<evidence type="ECO:0000259" key="1">
    <source>
        <dbReference type="Pfam" id="PF13649"/>
    </source>
</evidence>
<accession>A0A7C9QVP3</accession>
<keyword evidence="2" id="KW-0489">Methyltransferase</keyword>
<dbReference type="GO" id="GO:0032259">
    <property type="term" value="P:methylation"/>
    <property type="evidence" value="ECO:0007669"/>
    <property type="project" value="UniProtKB-KW"/>
</dbReference>
<sequence length="234" mass="25479">MTESPLDRIYAAEKAQAYDRRIRDAIPGYEALHQLSCMVIAETTGGHGRVLVAGAGSGAECVALGQACPALHVVGVDPAGDMLKLAEHKVAEHCLTERVRLYPCAVSALPTFEPFDAATLLLVLHFLADDGAKLDLLGDIARHLKPGAPLVLADLFGPGWDDSWQSQLRLYWRHLQKAAGIGADAIDKGFSHVDRDIHPVTEERLGQLLDQAGFEPPRPFFRALCFGGWVARRR</sequence>
<dbReference type="EMBL" id="JAAIYP010000039">
    <property type="protein sequence ID" value="NFV81279.1"/>
    <property type="molecule type" value="Genomic_DNA"/>
</dbReference>
<dbReference type="InterPro" id="IPR029063">
    <property type="entry name" value="SAM-dependent_MTases_sf"/>
</dbReference>
<name>A0A7C9QVP3_9PROT</name>
<proteinExistence type="predicted"/>
<comment type="caution">
    <text evidence="2">The sequence shown here is derived from an EMBL/GenBank/DDBJ whole genome shotgun (WGS) entry which is preliminary data.</text>
</comment>
<dbReference type="Proteomes" id="UP000480684">
    <property type="component" value="Unassembled WGS sequence"/>
</dbReference>
<dbReference type="RefSeq" id="WP_163681097.1">
    <property type="nucleotide sequence ID" value="NZ_JAAIYP010000039.1"/>
</dbReference>
<evidence type="ECO:0000313" key="3">
    <source>
        <dbReference type="Proteomes" id="UP000480684"/>
    </source>
</evidence>
<dbReference type="GO" id="GO:0008168">
    <property type="term" value="F:methyltransferase activity"/>
    <property type="evidence" value="ECO:0007669"/>
    <property type="project" value="UniProtKB-KW"/>
</dbReference>
<dbReference type="InterPro" id="IPR041698">
    <property type="entry name" value="Methyltransf_25"/>
</dbReference>